<dbReference type="Pfam" id="PF04815">
    <property type="entry name" value="Sec23_helical"/>
    <property type="match status" value="1"/>
</dbReference>
<dbReference type="InterPro" id="IPR029006">
    <property type="entry name" value="ADF-H/Gelsolin-like_dom_sf"/>
</dbReference>
<dbReference type="GO" id="GO:0030127">
    <property type="term" value="C:COPII vesicle coat"/>
    <property type="evidence" value="ECO:0007669"/>
    <property type="project" value="InterPro"/>
</dbReference>
<dbReference type="OrthoDB" id="49016at2759"/>
<feature type="region of interest" description="Disordered" evidence="12">
    <location>
        <begin position="1"/>
        <end position="29"/>
    </location>
</feature>
<dbReference type="InterPro" id="IPR036174">
    <property type="entry name" value="Znf_Sec23_Sec24_sf"/>
</dbReference>
<gene>
    <name evidence="17" type="ORF">CANTEDRAFT_94166</name>
</gene>
<dbReference type="Gene3D" id="3.40.50.410">
    <property type="entry name" value="von Willebrand factor, type A domain"/>
    <property type="match status" value="1"/>
</dbReference>
<dbReference type="InterPro" id="IPR036465">
    <property type="entry name" value="vWFA_dom_sf"/>
</dbReference>
<dbReference type="SUPFAM" id="SSF81995">
    <property type="entry name" value="beta-sandwich domain of Sec23/24"/>
    <property type="match status" value="1"/>
</dbReference>
<evidence type="ECO:0000256" key="11">
    <source>
        <dbReference type="ARBA" id="ARBA00025471"/>
    </source>
</evidence>
<dbReference type="InterPro" id="IPR006900">
    <property type="entry name" value="Sec23/24_helical_dom"/>
</dbReference>
<dbReference type="KEGG" id="cten:18250368"/>
<evidence type="ECO:0000256" key="5">
    <source>
        <dbReference type="ARBA" id="ARBA00022490"/>
    </source>
</evidence>
<dbReference type="GO" id="GO:0000139">
    <property type="term" value="C:Golgi membrane"/>
    <property type="evidence" value="ECO:0007669"/>
    <property type="project" value="UniProtKB-SubCell"/>
</dbReference>
<evidence type="ECO:0000256" key="3">
    <source>
        <dbReference type="ARBA" id="ARBA00008334"/>
    </source>
</evidence>
<evidence type="ECO:0000313" key="17">
    <source>
        <dbReference type="EMBL" id="EGV63414.1"/>
    </source>
</evidence>
<dbReference type="PANTHER" id="PTHR13803">
    <property type="entry name" value="SEC24-RELATED PROTEIN"/>
    <property type="match status" value="1"/>
</dbReference>
<name>G3B689_CANTC</name>
<feature type="domain" description="Sec23/Sec24 trunk" evidence="14">
    <location>
        <begin position="305"/>
        <end position="543"/>
    </location>
</feature>
<evidence type="ECO:0000256" key="2">
    <source>
        <dbReference type="ARBA" id="ARBA00004397"/>
    </source>
</evidence>
<dbReference type="InterPro" id="IPR006896">
    <property type="entry name" value="Sec23/24_trunk_dom"/>
</dbReference>
<dbReference type="Pfam" id="PF04811">
    <property type="entry name" value="Sec23_trunk"/>
    <property type="match status" value="1"/>
</dbReference>
<dbReference type="HOGENOM" id="CLU_004589_2_1_1"/>
<dbReference type="GO" id="GO:0070971">
    <property type="term" value="C:endoplasmic reticulum exit site"/>
    <property type="evidence" value="ECO:0007669"/>
    <property type="project" value="TreeGrafter"/>
</dbReference>
<keyword evidence="5" id="KW-0963">Cytoplasm</keyword>
<dbReference type="Gene3D" id="2.60.40.1670">
    <property type="entry name" value="beta-sandwich domain of Sec23/24"/>
    <property type="match status" value="1"/>
</dbReference>
<dbReference type="Gene3D" id="1.20.120.730">
    <property type="entry name" value="Sec23/Sec24 helical domain"/>
    <property type="match status" value="1"/>
</dbReference>
<feature type="domain" description="Zinc finger Sec23/Sec24-type" evidence="13">
    <location>
        <begin position="231"/>
        <end position="267"/>
    </location>
</feature>
<comment type="similarity">
    <text evidence="3">Belongs to the SEC23/SEC24 family. SEC24 subfamily.</text>
</comment>
<evidence type="ECO:0008006" key="19">
    <source>
        <dbReference type="Google" id="ProtNLM"/>
    </source>
</evidence>
<dbReference type="GO" id="GO:0005789">
    <property type="term" value="C:endoplasmic reticulum membrane"/>
    <property type="evidence" value="ECO:0007669"/>
    <property type="project" value="UniProtKB-SubCell"/>
</dbReference>
<evidence type="ECO:0000256" key="9">
    <source>
        <dbReference type="ARBA" id="ARBA00023034"/>
    </source>
</evidence>
<dbReference type="SUPFAM" id="SSF81811">
    <property type="entry name" value="Helical domain of Sec23/24"/>
    <property type="match status" value="1"/>
</dbReference>
<evidence type="ECO:0000256" key="8">
    <source>
        <dbReference type="ARBA" id="ARBA00022927"/>
    </source>
</evidence>
<keyword evidence="18" id="KW-1185">Reference proteome</keyword>
<evidence type="ECO:0000256" key="6">
    <source>
        <dbReference type="ARBA" id="ARBA00022824"/>
    </source>
</evidence>
<feature type="domain" description="Sec23/Sec24 helical" evidence="15">
    <location>
        <begin position="643"/>
        <end position="745"/>
    </location>
</feature>
<evidence type="ECO:0000256" key="4">
    <source>
        <dbReference type="ARBA" id="ARBA00022448"/>
    </source>
</evidence>
<proteinExistence type="inferred from homology"/>
<dbReference type="eggNOG" id="KOG1985">
    <property type="taxonomic scope" value="Eukaryota"/>
</dbReference>
<dbReference type="Gene3D" id="3.40.20.10">
    <property type="entry name" value="Severin"/>
    <property type="match status" value="1"/>
</dbReference>
<dbReference type="Pfam" id="PF04810">
    <property type="entry name" value="zf-Sec23_Sec24"/>
    <property type="match status" value="1"/>
</dbReference>
<keyword evidence="4" id="KW-0813">Transport</keyword>
<evidence type="ECO:0000256" key="12">
    <source>
        <dbReference type="SAM" id="MobiDB-lite"/>
    </source>
</evidence>
<dbReference type="SUPFAM" id="SSF82754">
    <property type="entry name" value="C-terminal, gelsolin-like domain of Sec23/24"/>
    <property type="match status" value="1"/>
</dbReference>
<keyword evidence="9" id="KW-0333">Golgi apparatus</keyword>
<evidence type="ECO:0000259" key="14">
    <source>
        <dbReference type="Pfam" id="PF04811"/>
    </source>
</evidence>
<evidence type="ECO:0000259" key="13">
    <source>
        <dbReference type="Pfam" id="PF04810"/>
    </source>
</evidence>
<evidence type="ECO:0000313" key="18">
    <source>
        <dbReference type="Proteomes" id="UP000000707"/>
    </source>
</evidence>
<dbReference type="GO" id="GO:0008270">
    <property type="term" value="F:zinc ion binding"/>
    <property type="evidence" value="ECO:0007669"/>
    <property type="project" value="InterPro"/>
</dbReference>
<keyword evidence="8" id="KW-0653">Protein transport</keyword>
<feature type="domain" description="Sec23/Sec24 beta-sandwich" evidence="16">
    <location>
        <begin position="550"/>
        <end position="632"/>
    </location>
</feature>
<dbReference type="SUPFAM" id="SSF53300">
    <property type="entry name" value="vWA-like"/>
    <property type="match status" value="1"/>
</dbReference>
<dbReference type="InterPro" id="IPR012990">
    <property type="entry name" value="Beta-sandwich_Sec23_24"/>
</dbReference>
<dbReference type="EMBL" id="GL996524">
    <property type="protein sequence ID" value="EGV63414.1"/>
    <property type="molecule type" value="Genomic_DNA"/>
</dbReference>
<comment type="subcellular location">
    <subcellularLocation>
        <location evidence="2">Endoplasmic reticulum membrane</location>
        <topology evidence="2">Peripheral membrane protein</topology>
        <orientation evidence="2">Cytoplasmic side</orientation>
    </subcellularLocation>
    <subcellularLocation>
        <location evidence="1">Golgi apparatus membrane</location>
        <topology evidence="1">Peripheral membrane protein</topology>
        <orientation evidence="1">Cytoplasmic side</orientation>
    </subcellularLocation>
</comment>
<comment type="function">
    <text evidence="11">Component of the coat protein complex II (COPII) which promotes the formation of transport vesicles from the endoplasmic reticulum (ER). The coat has two main functions, the physical deformation of the endoplasmic reticulum membrane into vesicles and the selection of cargo molecules.</text>
</comment>
<evidence type="ECO:0000256" key="10">
    <source>
        <dbReference type="ARBA" id="ARBA00023136"/>
    </source>
</evidence>
<dbReference type="Proteomes" id="UP000000707">
    <property type="component" value="Unassembled WGS sequence"/>
</dbReference>
<dbReference type="InterPro" id="IPR036180">
    <property type="entry name" value="Gelsolin-like_dom_sf"/>
</dbReference>
<dbReference type="AlphaFoldDB" id="G3B689"/>
<keyword evidence="10" id="KW-0472">Membrane</keyword>
<evidence type="ECO:0000256" key="1">
    <source>
        <dbReference type="ARBA" id="ARBA00004255"/>
    </source>
</evidence>
<dbReference type="Pfam" id="PF08033">
    <property type="entry name" value="Sec23_BS"/>
    <property type="match status" value="1"/>
</dbReference>
<dbReference type="SUPFAM" id="SSF82919">
    <property type="entry name" value="Zn-finger domain of Sec23/24"/>
    <property type="match status" value="1"/>
</dbReference>
<evidence type="ECO:0000256" key="7">
    <source>
        <dbReference type="ARBA" id="ARBA00022892"/>
    </source>
</evidence>
<keyword evidence="6" id="KW-0256">Endoplasmic reticulum</keyword>
<dbReference type="GO" id="GO:0090110">
    <property type="term" value="P:COPII-coated vesicle cargo loading"/>
    <property type="evidence" value="ECO:0007669"/>
    <property type="project" value="TreeGrafter"/>
</dbReference>
<keyword evidence="7" id="KW-0931">ER-Golgi transport</keyword>
<dbReference type="STRING" id="590646.G3B689"/>
<dbReference type="GeneID" id="18250368"/>
<sequence length="933" mass="102482">MSKRRAYPQPQYASTPQAPVAPLQPGVPAYGVPPVIPGVQSPPVQQPGVNANYYQPDQLASQFQGMNVGDAQAPAAQAPAVNGQYQYGNYQQPGANQPYQPQTGGYNAPGAAYGAPATGFSAGTAYGASTSTPSLPLNELYSTDLIRELPPSISDLSLPPPPIIIPPNATVVPDSDSANASPDFLRCTLNVVPTTNSLLKKSKLPLALVVRPYTALHDSEEDVAVSVDTVISRCRRCRAYINPFITLADQGRRWRCNLCNLLNDIPMGFTFDELTNTSKNFYDRPELNYAVTEFVAPKEYLARSPPPCVYCFLIDVSADAVNSGLTATVTRTILESLDRIPNTNKTSRVAFIGVDSSLHYFKFAEGTDGVEMLIVSDIDDPFLPYPDSLLVNLEENRPAIEKLLLDFPGYFEGTANTGLALGPALKSGHKMISSIGGKVIAFAASLPNIGEGKLSVRDEEQSGKPKESQTLLSVADKFYKAFAVECNSAQVTVDLFLTSSKYQDVATLSNLPRYTAGQTHFYRAWSAATAEDVTKFSKEVSEHLSMEIALEAVLRVRSSSGVRGSAFFGNFFNRSSDLCSFPTYPRDQSYVIEVSIEETITKPLVFFQAAVLHSTHFGERRIRVINLALPTSSKLDDVYASADQLAIVNYFTQKAVEKAFSHSLQDARDLLIKSLVDIVSVYKKELVAGNISGSSPLQVSTNLRMLPLLLFSLTKHIGLRAEKVPADYRAIALNNLATLPVHHLIKYIYPSVYSLHDMPDGCGLPEQVTQINEETGEEETVSSTNILLPEAINDSKTSWENYGLYLIDNTTELFLWVSGDVVPGLVHDLFGTENLYTIPFGKTQLPEFSFEESEFNYRVRQIIGKLREQKDQITWKNLYVVVGGSSHEPMEITTQRDLMALRMWATSCLVEDKTGSDQAYREFLNTLKGKVSQ</sequence>
<dbReference type="InterPro" id="IPR006895">
    <property type="entry name" value="Znf_Sec23_Sec24"/>
</dbReference>
<dbReference type="PANTHER" id="PTHR13803:SF39">
    <property type="entry name" value="SECRETORY 24AB, ISOFORM A"/>
    <property type="match status" value="1"/>
</dbReference>
<dbReference type="InterPro" id="IPR050550">
    <property type="entry name" value="SEC23_SEC24_subfamily"/>
</dbReference>
<organism evidence="18">
    <name type="scientific">Candida tenuis (strain ATCC 10573 / BCRC 21748 / CBS 615 / JCM 9827 / NBRC 10315 / NRRL Y-1498 / VKM Y-70)</name>
    <name type="common">Yeast</name>
    <name type="synonym">Yamadazyma tenuis</name>
    <dbReference type="NCBI Taxonomy" id="590646"/>
    <lineage>
        <taxon>Eukaryota</taxon>
        <taxon>Fungi</taxon>
        <taxon>Dikarya</taxon>
        <taxon>Ascomycota</taxon>
        <taxon>Saccharomycotina</taxon>
        <taxon>Pichiomycetes</taxon>
        <taxon>Debaryomycetaceae</taxon>
        <taxon>Yamadazyma</taxon>
    </lineage>
</organism>
<evidence type="ECO:0000259" key="15">
    <source>
        <dbReference type="Pfam" id="PF04815"/>
    </source>
</evidence>
<evidence type="ECO:0000259" key="16">
    <source>
        <dbReference type="Pfam" id="PF08033"/>
    </source>
</evidence>
<dbReference type="GO" id="GO:0006886">
    <property type="term" value="P:intracellular protein transport"/>
    <property type="evidence" value="ECO:0007669"/>
    <property type="project" value="InterPro"/>
</dbReference>
<dbReference type="Gene3D" id="2.30.30.380">
    <property type="entry name" value="Zn-finger domain of Sec23/24"/>
    <property type="match status" value="1"/>
</dbReference>
<dbReference type="GO" id="GO:0000149">
    <property type="term" value="F:SNARE binding"/>
    <property type="evidence" value="ECO:0007669"/>
    <property type="project" value="TreeGrafter"/>
</dbReference>
<dbReference type="InterPro" id="IPR036175">
    <property type="entry name" value="Sec23/24_helical_dom_sf"/>
</dbReference>
<protein>
    <recommendedName>
        <fullName evidence="19">Protein transport protein SEC24</fullName>
    </recommendedName>
</protein>
<reference evidence="17 18" key="1">
    <citation type="journal article" date="2011" name="Proc. Natl. Acad. Sci. U.S.A.">
        <title>Comparative genomics of xylose-fermenting fungi for enhanced biofuel production.</title>
        <authorList>
            <person name="Wohlbach D.J."/>
            <person name="Kuo A."/>
            <person name="Sato T.K."/>
            <person name="Potts K.M."/>
            <person name="Salamov A.A."/>
            <person name="LaButti K.M."/>
            <person name="Sun H."/>
            <person name="Clum A."/>
            <person name="Pangilinan J.L."/>
            <person name="Lindquist E.A."/>
            <person name="Lucas S."/>
            <person name="Lapidus A."/>
            <person name="Jin M."/>
            <person name="Gunawan C."/>
            <person name="Balan V."/>
            <person name="Dale B.E."/>
            <person name="Jeffries T.W."/>
            <person name="Zinkel R."/>
            <person name="Barry K.W."/>
            <person name="Grigoriev I.V."/>
            <person name="Gasch A.P."/>
        </authorList>
    </citation>
    <scope>NUCLEOTIDE SEQUENCE [LARGE SCALE GENOMIC DNA]</scope>
    <source>
        <strain evidence="18">ATCC 10573 / BCRC 21748 / CBS 615 / JCM 9827 / NBRC 10315 / NRRL Y-1498 / VKM Y-70</strain>
    </source>
</reference>
<accession>G3B689</accession>